<evidence type="ECO:0008006" key="3">
    <source>
        <dbReference type="Google" id="ProtNLM"/>
    </source>
</evidence>
<name>A0A7Y9LEQ7_9ACTN</name>
<keyword evidence="2" id="KW-1185">Reference proteome</keyword>
<dbReference type="Proteomes" id="UP000569914">
    <property type="component" value="Unassembled WGS sequence"/>
</dbReference>
<organism evidence="1 2">
    <name type="scientific">Microlunatus parietis</name>
    <dbReference type="NCBI Taxonomy" id="682979"/>
    <lineage>
        <taxon>Bacteria</taxon>
        <taxon>Bacillati</taxon>
        <taxon>Actinomycetota</taxon>
        <taxon>Actinomycetes</taxon>
        <taxon>Propionibacteriales</taxon>
        <taxon>Propionibacteriaceae</taxon>
        <taxon>Microlunatus</taxon>
    </lineage>
</organism>
<gene>
    <name evidence="1" type="ORF">BKA15_006586</name>
</gene>
<dbReference type="InterPro" id="IPR051162">
    <property type="entry name" value="T4SS_component"/>
</dbReference>
<evidence type="ECO:0000313" key="1">
    <source>
        <dbReference type="EMBL" id="NYE75257.1"/>
    </source>
</evidence>
<dbReference type="RefSeq" id="WP_179757793.1">
    <property type="nucleotide sequence ID" value="NZ_JACCBU010000001.1"/>
</dbReference>
<sequence length="981" mass="104738">MTSGSRRPMADGLNGLAGCVLTELPRWSASADTGDPAPTDRQRRLAALVSAFHADSGPVAVSWHRATASGPVEVRIAGAGLISAAPDSASALVSLPTGGRGRLEPAGVLAATLRGVPAWTTISVVSDPLLVDDRPEPAAPESLRPSLEDCLLGVWHGPFSWVLIAEPVAGEDLDEAVAVVGNEKRRAAARGESSPDYAVLTARLEARHRELSQAATTGLWRIGFAAGGETPEAARRIAALVSASADTAQLPYALRPGRTAADLDEALAADDDPTGGYVSTQLLAAIATPPSVELPGVRFRLRPEFDVTPEPLIGGENSGPGLALGTVLDRNRLPAGPLAVPRSSLNRHTFVCGATGAGKSQTIRGMLENAAAAGLPWLVVEPAKAEYRLMAARLAGSGQRVIAIRPGDPDAVPAGLNPLEPGVDANGHRYPLQTHLDLVRALFLAAFEADEPFPQVLSAALTRCYEEAGWDLALGEAADPDRTPGYPSLGDLQRTAMAVVEDIGYGREITDNVRGFISVRLASLRLGTTGRFLEGGHPLDMDALLRSNVVFEIEDVGDDRDKAFLMGTVLIRLVEHLRLMQKHDQTRLSGLRHLSVFEEAHRLLRNATEGPAAHAVEMFADLLAEIRAYGEGLIIAEQIPSKLLPDVIKNTAIKIVHRLPAQDDRDAVGATMNITEAQSDYLVTLTPGQAAVFTDGMDYPLLAAMPDGTAREQFEAEPDGPAALVGRRCSTCGTDCREKSPCTLRQLRTAELALDTDPLITIWAELAVVAHLTGWPTPRPSNGFLGRLRTIGNRTRDCALSHAVDRAVTARSAVLPTGARRYGEQVAGQLRRLADLDGRPVPLTRDLTWLAASHRWSSIRDELAHLDPSRPAVARVRVAEIEHSLSLKVAGTTLEEQLRLADEQAQTDLVDRQKTLTVVAFGSDTEPRLFTAIGARPDHSDWDLKLGNALASLMYNDWIASLLEDAHKVDQSNGTRPGARA</sequence>
<dbReference type="AlphaFoldDB" id="A0A7Y9LEQ7"/>
<dbReference type="PANTHER" id="PTHR30121">
    <property type="entry name" value="UNCHARACTERIZED PROTEIN YJGR-RELATED"/>
    <property type="match status" value="1"/>
</dbReference>
<protein>
    <recommendedName>
        <fullName evidence="3">DNA helicase HerA, contains HAS-barrel and ATPase domains</fullName>
    </recommendedName>
</protein>
<accession>A0A7Y9LEQ7</accession>
<comment type="caution">
    <text evidence="1">The sequence shown here is derived from an EMBL/GenBank/DDBJ whole genome shotgun (WGS) entry which is preliminary data.</text>
</comment>
<proteinExistence type="predicted"/>
<dbReference type="EMBL" id="JACCBU010000001">
    <property type="protein sequence ID" value="NYE75257.1"/>
    <property type="molecule type" value="Genomic_DNA"/>
</dbReference>
<dbReference type="Gene3D" id="3.40.50.300">
    <property type="entry name" value="P-loop containing nucleotide triphosphate hydrolases"/>
    <property type="match status" value="2"/>
</dbReference>
<evidence type="ECO:0000313" key="2">
    <source>
        <dbReference type="Proteomes" id="UP000569914"/>
    </source>
</evidence>
<dbReference type="InterPro" id="IPR027417">
    <property type="entry name" value="P-loop_NTPase"/>
</dbReference>
<dbReference type="SUPFAM" id="SSF52540">
    <property type="entry name" value="P-loop containing nucleoside triphosphate hydrolases"/>
    <property type="match status" value="1"/>
</dbReference>
<reference evidence="1 2" key="1">
    <citation type="submission" date="2020-07" db="EMBL/GenBank/DDBJ databases">
        <title>Sequencing the genomes of 1000 actinobacteria strains.</title>
        <authorList>
            <person name="Klenk H.-P."/>
        </authorList>
    </citation>
    <scope>NUCLEOTIDE SEQUENCE [LARGE SCALE GENOMIC DNA]</scope>
    <source>
        <strain evidence="1 2">DSM 22083</strain>
    </source>
</reference>
<dbReference type="PANTHER" id="PTHR30121:SF6">
    <property type="entry name" value="SLR6007 PROTEIN"/>
    <property type="match status" value="1"/>
</dbReference>